<gene>
    <name evidence="2" type="ORF">PPAR00522_LOCUS8656</name>
</gene>
<dbReference type="SUPFAM" id="SSF48371">
    <property type="entry name" value="ARM repeat"/>
    <property type="match status" value="1"/>
</dbReference>
<proteinExistence type="predicted"/>
<feature type="repeat" description="ARM" evidence="1">
    <location>
        <begin position="181"/>
        <end position="223"/>
    </location>
</feature>
<dbReference type="Pfam" id="PF00514">
    <property type="entry name" value="Arm"/>
    <property type="match status" value="4"/>
</dbReference>
<dbReference type="Gene3D" id="1.25.10.10">
    <property type="entry name" value="Leucine-rich Repeat Variant"/>
    <property type="match status" value="1"/>
</dbReference>
<reference evidence="2" key="1">
    <citation type="submission" date="2021-01" db="EMBL/GenBank/DDBJ databases">
        <authorList>
            <person name="Corre E."/>
            <person name="Pelletier E."/>
            <person name="Niang G."/>
            <person name="Scheremetjew M."/>
            <person name="Finn R."/>
            <person name="Kale V."/>
            <person name="Holt S."/>
            <person name="Cochrane G."/>
            <person name="Meng A."/>
            <person name="Brown T."/>
            <person name="Cohen L."/>
        </authorList>
    </citation>
    <scope>NUCLEOTIDE SEQUENCE</scope>
    <source>
        <strain evidence="2">SAG 63-3</strain>
    </source>
</reference>
<name>A0A7S0UYJ1_9CHLO</name>
<dbReference type="InterPro" id="IPR016024">
    <property type="entry name" value="ARM-type_fold"/>
</dbReference>
<dbReference type="SMART" id="SM00185">
    <property type="entry name" value="ARM"/>
    <property type="match status" value="4"/>
</dbReference>
<dbReference type="PANTHER" id="PTHR46241">
    <property type="entry name" value="ARMADILLO REPEAT-CONTAINING PROTEIN 4 ARMC4"/>
    <property type="match status" value="1"/>
</dbReference>
<dbReference type="PROSITE" id="PS50176">
    <property type="entry name" value="ARM_REPEAT"/>
    <property type="match status" value="2"/>
</dbReference>
<evidence type="ECO:0008006" key="3">
    <source>
        <dbReference type="Google" id="ProtNLM"/>
    </source>
</evidence>
<protein>
    <recommendedName>
        <fullName evidence="3">Armadillo repeat-containing protein 8</fullName>
    </recommendedName>
</protein>
<dbReference type="AlphaFoldDB" id="A0A7S0UYJ1"/>
<accession>A0A7S0UYJ1</accession>
<feature type="repeat" description="ARM" evidence="1">
    <location>
        <begin position="222"/>
        <end position="250"/>
    </location>
</feature>
<evidence type="ECO:0000313" key="2">
    <source>
        <dbReference type="EMBL" id="CAD8772251.1"/>
    </source>
</evidence>
<dbReference type="InterPro" id="IPR000225">
    <property type="entry name" value="Armadillo"/>
</dbReference>
<dbReference type="InterPro" id="IPR011989">
    <property type="entry name" value="ARM-like"/>
</dbReference>
<organism evidence="2">
    <name type="scientific">Polytomella parva</name>
    <dbReference type="NCBI Taxonomy" id="51329"/>
    <lineage>
        <taxon>Eukaryota</taxon>
        <taxon>Viridiplantae</taxon>
        <taxon>Chlorophyta</taxon>
        <taxon>core chlorophytes</taxon>
        <taxon>Chlorophyceae</taxon>
        <taxon>CS clade</taxon>
        <taxon>Chlamydomonadales</taxon>
        <taxon>Chlamydomonadaceae</taxon>
        <taxon>Polytomella</taxon>
    </lineage>
</organism>
<sequence length="333" mass="35616">MVLGPTSQELESLISASEGRVVDSKNRIKLALKSFVDANENVGSSANYHSNLPDPQSLMISILDDSVVRNDALFTLLCLKTLKIFSRKQLNRGSITESDILGILAVISPPLNDRIGAEGSNVLLNICHEVKNVQTLIRTPGVQQLISFLTEEDEALQANAAGAIQSVCFLAEGREHVRLCLGIPCLVDLLVSDNAKVVLRAVGAIHNLSSDPESIHIIRECEGIPSLVLLLTSSDDAVSGSAAGALQNISREVASRIIIKTLDVVPPLSVLLSSTDPQTQLCAAGALLNIVGPDFDIEVGGAQRRRAFCRLISLTMATAAIYDCVFEKRPCLS</sequence>
<dbReference type="PANTHER" id="PTHR46241:SF1">
    <property type="entry name" value="OUTER DYNEIN ARM-DOCKING COMPLEX SUBUNIT 2"/>
    <property type="match status" value="1"/>
</dbReference>
<evidence type="ECO:0000256" key="1">
    <source>
        <dbReference type="PROSITE-ProRule" id="PRU00259"/>
    </source>
</evidence>
<dbReference type="EMBL" id="HBFM01013870">
    <property type="protein sequence ID" value="CAD8772251.1"/>
    <property type="molecule type" value="Transcribed_RNA"/>
</dbReference>